<dbReference type="SUPFAM" id="SSF51735">
    <property type="entry name" value="NAD(P)-binding Rossmann-fold domains"/>
    <property type="match status" value="1"/>
</dbReference>
<dbReference type="InterPro" id="IPR020904">
    <property type="entry name" value="Sc_DH/Rdtase_CS"/>
</dbReference>
<dbReference type="PROSITE" id="PS00061">
    <property type="entry name" value="ADH_SHORT"/>
    <property type="match status" value="1"/>
</dbReference>
<evidence type="ECO:0000313" key="6">
    <source>
        <dbReference type="Proteomes" id="UP001172082"/>
    </source>
</evidence>
<evidence type="ECO:0000256" key="1">
    <source>
        <dbReference type="ARBA" id="ARBA00006484"/>
    </source>
</evidence>
<dbReference type="PANTHER" id="PTHR43391">
    <property type="entry name" value="RETINOL DEHYDROGENASE-RELATED"/>
    <property type="match status" value="1"/>
</dbReference>
<keyword evidence="2" id="KW-0521">NADP</keyword>
<comment type="caution">
    <text evidence="5">The sequence shown here is derived from an EMBL/GenBank/DDBJ whole genome shotgun (WGS) entry which is preliminary data.</text>
</comment>
<gene>
    <name evidence="5" type="ORF">QQ008_10955</name>
</gene>
<keyword evidence="3" id="KW-0560">Oxidoreductase</keyword>
<evidence type="ECO:0000256" key="4">
    <source>
        <dbReference type="RuleBase" id="RU000363"/>
    </source>
</evidence>
<sequence>MANVKINPEGKVAFVSGSNRGIGKAIVIELLERGAKKVYAGARNTASLEELQNKYGERLEPVTLDVTDDQSIQAATAKVENLDILVNNAGIFAAGGIFSENANSSLQTNLDVNLWGVIKLSNAVADKIKQPKETAIINISSVAGLGNMPMAATYSVSKAAVHSLTQGMRAELVNDNTLVMGVYPGPIDTDMARDIPMQKDSPENVAKNIVQGLENGSDDVFPDVMSKDIGAAYASNPKGIEQQFGTFVAQ</sequence>
<dbReference type="Pfam" id="PF00106">
    <property type="entry name" value="adh_short"/>
    <property type="match status" value="1"/>
</dbReference>
<dbReference type="InterPro" id="IPR002347">
    <property type="entry name" value="SDR_fam"/>
</dbReference>
<dbReference type="RefSeq" id="WP_346751912.1">
    <property type="nucleotide sequence ID" value="NZ_JAUJEA010000003.1"/>
</dbReference>
<dbReference type="Gene3D" id="3.40.50.720">
    <property type="entry name" value="NAD(P)-binding Rossmann-like Domain"/>
    <property type="match status" value="1"/>
</dbReference>
<keyword evidence="6" id="KW-1185">Reference proteome</keyword>
<reference evidence="5" key="1">
    <citation type="submission" date="2023-06" db="EMBL/GenBank/DDBJ databases">
        <title>Genomic of Parafulvivirga corallium.</title>
        <authorList>
            <person name="Wang G."/>
        </authorList>
    </citation>
    <scope>NUCLEOTIDE SEQUENCE</scope>
    <source>
        <strain evidence="5">BMA10</strain>
    </source>
</reference>
<dbReference type="PRINTS" id="PR00081">
    <property type="entry name" value="GDHRDH"/>
</dbReference>
<evidence type="ECO:0000256" key="3">
    <source>
        <dbReference type="ARBA" id="ARBA00023002"/>
    </source>
</evidence>
<evidence type="ECO:0000313" key="5">
    <source>
        <dbReference type="EMBL" id="MDN5201888.1"/>
    </source>
</evidence>
<evidence type="ECO:0000256" key="2">
    <source>
        <dbReference type="ARBA" id="ARBA00022857"/>
    </source>
</evidence>
<name>A0ABT8KQC3_9BACT</name>
<accession>A0ABT8KQC3</accession>
<comment type="similarity">
    <text evidence="1 4">Belongs to the short-chain dehydrogenases/reductases (SDR) family.</text>
</comment>
<dbReference type="Proteomes" id="UP001172082">
    <property type="component" value="Unassembled WGS sequence"/>
</dbReference>
<dbReference type="PANTHER" id="PTHR43391:SF14">
    <property type="entry name" value="DEHYDROGENASE_REDUCTASE SDR FAMILY PROTEIN 7-LIKE"/>
    <property type="match status" value="1"/>
</dbReference>
<organism evidence="5 6">
    <name type="scientific">Splendidivirga corallicola</name>
    <dbReference type="NCBI Taxonomy" id="3051826"/>
    <lineage>
        <taxon>Bacteria</taxon>
        <taxon>Pseudomonadati</taxon>
        <taxon>Bacteroidota</taxon>
        <taxon>Cytophagia</taxon>
        <taxon>Cytophagales</taxon>
        <taxon>Splendidivirgaceae</taxon>
        <taxon>Splendidivirga</taxon>
    </lineage>
</organism>
<dbReference type="InterPro" id="IPR036291">
    <property type="entry name" value="NAD(P)-bd_dom_sf"/>
</dbReference>
<dbReference type="EMBL" id="JAUJEA010000003">
    <property type="protein sequence ID" value="MDN5201888.1"/>
    <property type="molecule type" value="Genomic_DNA"/>
</dbReference>
<dbReference type="PRINTS" id="PR00080">
    <property type="entry name" value="SDRFAMILY"/>
</dbReference>
<proteinExistence type="inferred from homology"/>
<protein>
    <submittedName>
        <fullName evidence="5">SDR family oxidoreductase</fullName>
    </submittedName>
</protein>